<dbReference type="PATRIC" id="fig|2162.10.peg.1316"/>
<evidence type="ECO:0000313" key="8">
    <source>
        <dbReference type="Proteomes" id="UP000029661"/>
    </source>
</evidence>
<dbReference type="Gene3D" id="2.30.110.10">
    <property type="entry name" value="Electron Transport, Fmn-binding Protein, Chain A"/>
    <property type="match status" value="1"/>
</dbReference>
<dbReference type="InterPro" id="IPR002563">
    <property type="entry name" value="Flavin_Rdtase-like_dom"/>
</dbReference>
<dbReference type="SUPFAM" id="SSF50475">
    <property type="entry name" value="FMN-binding split barrel"/>
    <property type="match status" value="1"/>
</dbReference>
<evidence type="ECO:0000256" key="1">
    <source>
        <dbReference type="ARBA" id="ARBA00001917"/>
    </source>
</evidence>
<evidence type="ECO:0000313" key="7">
    <source>
        <dbReference type="EMBL" id="CEL24896.1"/>
    </source>
</evidence>
<dbReference type="Proteomes" id="UP000029661">
    <property type="component" value="Chromosome"/>
</dbReference>
<accession>A0A089ZCZ7</accession>
<reference evidence="7" key="2">
    <citation type="submission" date="2014-09" db="EMBL/GenBank/DDBJ databases">
        <authorList>
            <person name="Bishop-Lilly K.A."/>
            <person name="Broomall S.M."/>
            <person name="Chain P.S."/>
            <person name="Chertkov O."/>
            <person name="Coyne S.R."/>
            <person name="Daligault H.E."/>
            <person name="Davenport K.W."/>
            <person name="Erkkila T."/>
            <person name="Frey K.G."/>
            <person name="Gibbons H.S."/>
            <person name="Gu W."/>
            <person name="Jaissle J."/>
            <person name="Johnson S.L."/>
            <person name="Koroleva G.I."/>
            <person name="Ladner J.T."/>
            <person name="Lo C.-C."/>
            <person name="Minogue T.D."/>
            <person name="Munk C."/>
            <person name="Palacios G.F."/>
            <person name="Redden C.L."/>
            <person name="Rosenzweig C.N."/>
            <person name="Scholz M.B."/>
            <person name="Teshima H."/>
            <person name="Xu Y."/>
        </authorList>
    </citation>
    <scope>NUCLEOTIDE SEQUENCE</scope>
    <source>
        <strain evidence="7">Mb9</strain>
    </source>
</reference>
<evidence type="ECO:0000259" key="5">
    <source>
        <dbReference type="SMART" id="SM00903"/>
    </source>
</evidence>
<dbReference type="Proteomes" id="UP000062768">
    <property type="component" value="Chromosome I"/>
</dbReference>
<reference evidence="6" key="1">
    <citation type="submission" date="2013-12" db="EMBL/GenBank/DDBJ databases">
        <title>The complete genome sequence of Methanobacterium sp. BRM9.</title>
        <authorList>
            <consortium name="Pastoral Greenhouse Gas Research Consortium"/>
            <person name="Kelly W.J."/>
            <person name="Leahy S.C."/>
            <person name="Perry R."/>
            <person name="Li D."/>
            <person name="Altermann E."/>
            <person name="Lambie S.C."/>
            <person name="Attwood G.T."/>
        </authorList>
    </citation>
    <scope>NUCLEOTIDE SEQUENCE [LARGE SCALE GENOMIC DNA]</scope>
    <source>
        <strain evidence="6">BRM9</strain>
    </source>
</reference>
<proteinExistence type="inferred from homology"/>
<dbReference type="STRING" id="2162.BRM9_1086"/>
<evidence type="ECO:0000256" key="4">
    <source>
        <dbReference type="ARBA" id="ARBA00038054"/>
    </source>
</evidence>
<keyword evidence="2" id="KW-0285">Flavoprotein</keyword>
<feature type="domain" description="Flavin reductase like" evidence="5">
    <location>
        <begin position="15"/>
        <end position="165"/>
    </location>
</feature>
<gene>
    <name evidence="6" type="ORF">BRM9_1086</name>
    <name evidence="7" type="ORF">MB9_1258</name>
</gene>
<comment type="cofactor">
    <cofactor evidence="1">
        <name>FMN</name>
        <dbReference type="ChEBI" id="CHEBI:58210"/>
    </cofactor>
</comment>
<comment type="similarity">
    <text evidence="4">Belongs to the flavoredoxin family.</text>
</comment>
<dbReference type="InterPro" id="IPR012349">
    <property type="entry name" value="Split_barrel_FMN-bd"/>
</dbReference>
<evidence type="ECO:0000313" key="6">
    <source>
        <dbReference type="EMBL" id="AIS31902.1"/>
    </source>
</evidence>
<dbReference type="PANTHER" id="PTHR33798:SF5">
    <property type="entry name" value="FLAVIN REDUCTASE LIKE DOMAIN-CONTAINING PROTEIN"/>
    <property type="match status" value="1"/>
</dbReference>
<dbReference type="EMBL" id="LN734822">
    <property type="protein sequence ID" value="CEL24896.1"/>
    <property type="molecule type" value="Genomic_DNA"/>
</dbReference>
<dbReference type="EMBL" id="CP006933">
    <property type="protein sequence ID" value="AIS31902.1"/>
    <property type="molecule type" value="Genomic_DNA"/>
</dbReference>
<name>A0A089ZCZ7_METFO</name>
<evidence type="ECO:0000313" key="9">
    <source>
        <dbReference type="Proteomes" id="UP000062768"/>
    </source>
</evidence>
<evidence type="ECO:0000256" key="2">
    <source>
        <dbReference type="ARBA" id="ARBA00022630"/>
    </source>
</evidence>
<dbReference type="OrthoDB" id="8522at2157"/>
<dbReference type="RefSeq" id="WP_048085080.1">
    <property type="nucleotide sequence ID" value="NZ_CP006933.1"/>
</dbReference>
<dbReference type="GeneID" id="26739504"/>
<dbReference type="Pfam" id="PF01613">
    <property type="entry name" value="Flavin_Reduct"/>
    <property type="match status" value="1"/>
</dbReference>
<organism evidence="6 8">
    <name type="scientific">Methanobacterium formicicum</name>
    <dbReference type="NCBI Taxonomy" id="2162"/>
    <lineage>
        <taxon>Archaea</taxon>
        <taxon>Methanobacteriati</taxon>
        <taxon>Methanobacteriota</taxon>
        <taxon>Methanomada group</taxon>
        <taxon>Methanobacteria</taxon>
        <taxon>Methanobacteriales</taxon>
        <taxon>Methanobacteriaceae</taxon>
        <taxon>Methanobacterium</taxon>
    </lineage>
</organism>
<dbReference type="PANTHER" id="PTHR33798">
    <property type="entry name" value="FLAVOPROTEIN OXYGENASE"/>
    <property type="match status" value="1"/>
</dbReference>
<dbReference type="GO" id="GO:0010181">
    <property type="term" value="F:FMN binding"/>
    <property type="evidence" value="ECO:0007669"/>
    <property type="project" value="InterPro"/>
</dbReference>
<keyword evidence="3" id="KW-0288">FMN</keyword>
<protein>
    <submittedName>
        <fullName evidence="6">FMN binding domain-containing protein</fullName>
    </submittedName>
    <submittedName>
        <fullName evidence="7">Flavin reductase domain-containing FMN-binding protein</fullName>
    </submittedName>
</protein>
<dbReference type="KEGG" id="mfc:BRM9_1086"/>
<sequence>MEFVDLDVESFYRVLAPRPTIIVTTVNPEGEVNAAPFSFTMPVSVNPPLIAVASVPRHHTYQNLEKTREMVVNIPSVDILKELWVTGEKFPQGVNEIEKAGLTAMDSDTVKPPWIKECLAHMECEIEFTRECGDHQLVVGRVKKVGVREDALKDGLLNAEEMKPILHLGGEDFIVGDHRKIVPK</sequence>
<dbReference type="AlphaFoldDB" id="A0A089ZCZ7"/>
<evidence type="ECO:0000256" key="3">
    <source>
        <dbReference type="ARBA" id="ARBA00022643"/>
    </source>
</evidence>
<dbReference type="SMART" id="SM00903">
    <property type="entry name" value="Flavin_Reduct"/>
    <property type="match status" value="1"/>
</dbReference>
<keyword evidence="9" id="KW-1185">Reference proteome</keyword>